<evidence type="ECO:0000259" key="4">
    <source>
        <dbReference type="SMART" id="SM00797"/>
    </source>
</evidence>
<dbReference type="Pfam" id="PF02626">
    <property type="entry name" value="CT_A_B"/>
    <property type="match status" value="1"/>
</dbReference>
<name>A0A926DH74_9FIRM</name>
<dbReference type="SUPFAM" id="SSF50891">
    <property type="entry name" value="Cyclophilin-like"/>
    <property type="match status" value="1"/>
</dbReference>
<evidence type="ECO:0000256" key="2">
    <source>
        <dbReference type="ARBA" id="ARBA00022801"/>
    </source>
</evidence>
<keyword evidence="3" id="KW-0067">ATP-binding</keyword>
<dbReference type="GO" id="GO:0005524">
    <property type="term" value="F:ATP binding"/>
    <property type="evidence" value="ECO:0007669"/>
    <property type="project" value="UniProtKB-KW"/>
</dbReference>
<dbReference type="InterPro" id="IPR003778">
    <property type="entry name" value="CT_A_B"/>
</dbReference>
<evidence type="ECO:0000313" key="5">
    <source>
        <dbReference type="EMBL" id="MBC8537747.1"/>
    </source>
</evidence>
<sequence>MIEVLASGFLSTIQDAGRPAYQRFGVPVSGAMDADSLAIANLLAGNRPEEAAMEVTISGPSLRFSAANVFAIAGADFSPTLNGEPIENNRAYLAAAGSVLKLGTVREGCRAYIAFAGGLEIQPVMGSRSTYLKGKIGGLDGRALRAGDSIPFAAPVSSLPNMPWRFLGQNFGFPKTPHQVLRVIPGPQFDAFSEDGIQTFLSSVYTVTGENDRMGYRFSGPAIAHKEGRDGNIISDGIPMGAIQVPQDQPIVLMADRQTTGGYTKIASVISVDLPRLAQLKTGDTVEFQMTDIRTAQECYRKRARFYKDLYRQFNERDLLSAHIYRVGMPEKIFHVTLHEYK</sequence>
<dbReference type="AlphaFoldDB" id="A0A926DH74"/>
<dbReference type="PANTHER" id="PTHR43309">
    <property type="entry name" value="5-OXOPROLINASE SUBUNIT C"/>
    <property type="match status" value="1"/>
</dbReference>
<gene>
    <name evidence="5" type="ORF">H8693_02220</name>
</gene>
<dbReference type="InterPro" id="IPR029000">
    <property type="entry name" value="Cyclophilin-like_dom_sf"/>
</dbReference>
<evidence type="ECO:0000313" key="6">
    <source>
        <dbReference type="Proteomes" id="UP000617951"/>
    </source>
</evidence>
<keyword evidence="6" id="KW-1185">Reference proteome</keyword>
<feature type="domain" description="Carboxyltransferase" evidence="4">
    <location>
        <begin position="23"/>
        <end position="306"/>
    </location>
</feature>
<dbReference type="Gene3D" id="2.40.100.10">
    <property type="entry name" value="Cyclophilin-like"/>
    <property type="match status" value="1"/>
</dbReference>
<dbReference type="GO" id="GO:0016787">
    <property type="term" value="F:hydrolase activity"/>
    <property type="evidence" value="ECO:0007669"/>
    <property type="project" value="UniProtKB-KW"/>
</dbReference>
<evidence type="ECO:0000256" key="1">
    <source>
        <dbReference type="ARBA" id="ARBA00022741"/>
    </source>
</evidence>
<organism evidence="5 6">
    <name type="scientific">Guopingia tenuis</name>
    <dbReference type="NCBI Taxonomy" id="2763656"/>
    <lineage>
        <taxon>Bacteria</taxon>
        <taxon>Bacillati</taxon>
        <taxon>Bacillota</taxon>
        <taxon>Clostridia</taxon>
        <taxon>Christensenellales</taxon>
        <taxon>Christensenellaceae</taxon>
        <taxon>Guopingia</taxon>
    </lineage>
</organism>
<dbReference type="RefSeq" id="WP_249279613.1">
    <property type="nucleotide sequence ID" value="NZ_JACRSS010000001.1"/>
</dbReference>
<protein>
    <submittedName>
        <fullName evidence="5">Biotin-dependent carboxyltransferase family protein</fullName>
    </submittedName>
</protein>
<proteinExistence type="predicted"/>
<reference evidence="5" key="1">
    <citation type="submission" date="2020-08" db="EMBL/GenBank/DDBJ databases">
        <title>Genome public.</title>
        <authorList>
            <person name="Liu C."/>
            <person name="Sun Q."/>
        </authorList>
    </citation>
    <scope>NUCLEOTIDE SEQUENCE</scope>
    <source>
        <strain evidence="5">NSJ-63</strain>
    </source>
</reference>
<accession>A0A926DH74</accession>
<dbReference type="SMART" id="SM00797">
    <property type="entry name" value="AHS2"/>
    <property type="match status" value="1"/>
</dbReference>
<dbReference type="EMBL" id="JACRSS010000001">
    <property type="protein sequence ID" value="MBC8537747.1"/>
    <property type="molecule type" value="Genomic_DNA"/>
</dbReference>
<evidence type="ECO:0000256" key="3">
    <source>
        <dbReference type="ARBA" id="ARBA00022840"/>
    </source>
</evidence>
<dbReference type="PANTHER" id="PTHR43309:SF3">
    <property type="entry name" value="5-OXOPROLINASE SUBUNIT C"/>
    <property type="match status" value="1"/>
</dbReference>
<dbReference type="InterPro" id="IPR052708">
    <property type="entry name" value="PxpC"/>
</dbReference>
<keyword evidence="1" id="KW-0547">Nucleotide-binding</keyword>
<keyword evidence="2" id="KW-0378">Hydrolase</keyword>
<dbReference type="Proteomes" id="UP000617951">
    <property type="component" value="Unassembled WGS sequence"/>
</dbReference>
<dbReference type="NCBIfam" id="TIGR00724">
    <property type="entry name" value="urea_amlyse_rel"/>
    <property type="match status" value="1"/>
</dbReference>
<comment type="caution">
    <text evidence="5">The sequence shown here is derived from an EMBL/GenBank/DDBJ whole genome shotgun (WGS) entry which is preliminary data.</text>
</comment>